<dbReference type="EMBL" id="CP159837">
    <property type="protein sequence ID" value="XCM38809.1"/>
    <property type="molecule type" value="Genomic_DNA"/>
</dbReference>
<protein>
    <submittedName>
        <fullName evidence="1">Uncharacterized protein</fullName>
    </submittedName>
</protein>
<organism evidence="1">
    <name type="scientific">Planktothricoides raciborskii GIHE-MW2</name>
    <dbReference type="NCBI Taxonomy" id="2792601"/>
    <lineage>
        <taxon>Bacteria</taxon>
        <taxon>Bacillati</taxon>
        <taxon>Cyanobacteriota</taxon>
        <taxon>Cyanophyceae</taxon>
        <taxon>Oscillatoriophycideae</taxon>
        <taxon>Oscillatoriales</taxon>
        <taxon>Oscillatoriaceae</taxon>
        <taxon>Planktothricoides</taxon>
    </lineage>
</organism>
<accession>A0AAU8JIY8</accession>
<reference evidence="1" key="1">
    <citation type="submission" date="2024-07" db="EMBL/GenBank/DDBJ databases">
        <authorList>
            <person name="Kim Y.J."/>
            <person name="Jeong J.Y."/>
        </authorList>
    </citation>
    <scope>NUCLEOTIDE SEQUENCE</scope>
    <source>
        <strain evidence="1">GIHE-MW2</strain>
    </source>
</reference>
<evidence type="ECO:0000313" key="1">
    <source>
        <dbReference type="EMBL" id="XCM38809.1"/>
    </source>
</evidence>
<gene>
    <name evidence="1" type="ORF">ABWT76_001683</name>
</gene>
<dbReference type="RefSeq" id="WP_354635946.1">
    <property type="nucleotide sequence ID" value="NZ_CP159837.1"/>
</dbReference>
<name>A0AAU8JIY8_9CYAN</name>
<proteinExistence type="predicted"/>
<dbReference type="AlphaFoldDB" id="A0AAU8JIY8"/>
<sequence length="56" mass="6511">MGVKKETRFLSSWFLPQERNRVSVVNITVNCGSKKRNPVSESLVFAPRSDRYLILR</sequence>